<evidence type="ECO:0000313" key="4">
    <source>
        <dbReference type="Proteomes" id="UP000029868"/>
    </source>
</evidence>
<dbReference type="InterPro" id="IPR050725">
    <property type="entry name" value="CysQ/Inositol_MonoPase"/>
</dbReference>
<keyword evidence="1 2" id="KW-0479">Metal-binding</keyword>
<dbReference type="Pfam" id="PF00459">
    <property type="entry name" value="Inositol_P"/>
    <property type="match status" value="1"/>
</dbReference>
<organism evidence="3 4">
    <name type="scientific">Colwellia psychrerythraea</name>
    <name type="common">Vibrio psychroerythus</name>
    <dbReference type="NCBI Taxonomy" id="28229"/>
    <lineage>
        <taxon>Bacteria</taxon>
        <taxon>Pseudomonadati</taxon>
        <taxon>Pseudomonadota</taxon>
        <taxon>Gammaproteobacteria</taxon>
        <taxon>Alteromonadales</taxon>
        <taxon>Colwelliaceae</taxon>
        <taxon>Colwellia</taxon>
    </lineage>
</organism>
<proteinExistence type="inferred from homology"/>
<gene>
    <name evidence="1" type="primary">cysQ</name>
    <name evidence="3" type="ORF">GAB14E_3929</name>
</gene>
<keyword evidence="1 2" id="KW-0460">Magnesium</keyword>
<comment type="function">
    <text evidence="1">Converts adenosine-3',5'-bisphosphate (PAP) to AMP.</text>
</comment>
<dbReference type="GO" id="GO:0050427">
    <property type="term" value="P:3'-phosphoadenosine 5'-phosphosulfate metabolic process"/>
    <property type="evidence" value="ECO:0007669"/>
    <property type="project" value="TreeGrafter"/>
</dbReference>
<dbReference type="NCBIfam" id="TIGR01331">
    <property type="entry name" value="bisphos_cysQ"/>
    <property type="match status" value="1"/>
</dbReference>
<feature type="binding site" evidence="1">
    <location>
        <position position="89"/>
    </location>
    <ligand>
        <name>substrate</name>
    </ligand>
</feature>
<dbReference type="GO" id="GO:0005886">
    <property type="term" value="C:plasma membrane"/>
    <property type="evidence" value="ECO:0007669"/>
    <property type="project" value="UniProtKB-SubCell"/>
</dbReference>
<comment type="subcellular location">
    <subcellularLocation>
        <location evidence="1">Cell inner membrane</location>
        <topology evidence="1">Peripheral membrane protein</topology>
        <orientation evidence="1">Cytoplasmic side</orientation>
    </subcellularLocation>
</comment>
<dbReference type="PANTHER" id="PTHR43028:SF7">
    <property type="entry name" value="3'(2'),5'-BISPHOSPHATE NUCLEOTIDASE CYSQ"/>
    <property type="match status" value="1"/>
</dbReference>
<dbReference type="PATRIC" id="fig|28229.3.peg.3860"/>
<keyword evidence="1 3" id="KW-0378">Hydrolase</keyword>
<sequence length="294" mass="32957">MFNELKRITGIVPKHDERGITMDQDKLLNIALESAKKAGVEVMKYYRQGNYTAEMKADESPVTSADIAANDILMDQLKTLTPDIPIISEEVGTVQLSERKDWSRYWLLDPIDGTGEFIIGSGDFAVNIALVENGWPTLGVIHAPDHCLTYYGQKNLGAFKDNCQASHAIKVAQYEENRRIKVAISRRQQLELMGQYLNNEYDYDYVALGSCSLKNCLIAEGGADCYLRIGVTGEWDTGASQCILEQAGGDILDSEFNPLSYNKRESLLNPDFVSLGARNFSWQNIIKAHRKVYK</sequence>
<feature type="binding site" evidence="1">
    <location>
        <position position="109"/>
    </location>
    <ligand>
        <name>Mg(2+)</name>
        <dbReference type="ChEBI" id="CHEBI:18420"/>
        <label>1</label>
    </ligand>
</feature>
<dbReference type="GO" id="GO:0000287">
    <property type="term" value="F:magnesium ion binding"/>
    <property type="evidence" value="ECO:0007669"/>
    <property type="project" value="UniProtKB-UniRule"/>
</dbReference>
<dbReference type="PANTHER" id="PTHR43028">
    <property type="entry name" value="3'(2'),5'-BISPHOSPHATE NUCLEOTIDASE 1"/>
    <property type="match status" value="1"/>
</dbReference>
<evidence type="ECO:0000313" key="3">
    <source>
        <dbReference type="EMBL" id="KGJ89768.1"/>
    </source>
</evidence>
<comment type="similarity">
    <text evidence="1">Belongs to the inositol monophosphatase superfamily. CysQ family.</text>
</comment>
<dbReference type="AlphaFoldDB" id="A0A099KJJ4"/>
<feature type="binding site" evidence="1">
    <location>
        <position position="236"/>
    </location>
    <ligand>
        <name>Mg(2+)</name>
        <dbReference type="ChEBI" id="CHEBI:18420"/>
        <label>2</label>
    </ligand>
</feature>
<evidence type="ECO:0000256" key="1">
    <source>
        <dbReference type="HAMAP-Rule" id="MF_02095"/>
    </source>
</evidence>
<feature type="binding site" evidence="1">
    <location>
        <position position="109"/>
    </location>
    <ligand>
        <name>Mg(2+)</name>
        <dbReference type="ChEBI" id="CHEBI:18420"/>
        <label>2</label>
    </ligand>
</feature>
<comment type="cofactor">
    <cofactor evidence="1 2">
        <name>Mg(2+)</name>
        <dbReference type="ChEBI" id="CHEBI:18420"/>
    </cofactor>
</comment>
<evidence type="ECO:0000256" key="2">
    <source>
        <dbReference type="PIRSR" id="PIRSR600760-2"/>
    </source>
</evidence>
<feature type="binding site" evidence="2">
    <location>
        <position position="112"/>
    </location>
    <ligand>
        <name>Mg(2+)</name>
        <dbReference type="ChEBI" id="CHEBI:18420"/>
        <label>1</label>
        <note>catalytic</note>
    </ligand>
</feature>
<dbReference type="PRINTS" id="PR00377">
    <property type="entry name" value="IMPHPHTASES"/>
</dbReference>
<accession>A0A099KJJ4</accession>
<feature type="binding site" evidence="2">
    <location>
        <position position="89"/>
    </location>
    <ligand>
        <name>Mg(2+)</name>
        <dbReference type="ChEBI" id="CHEBI:18420"/>
        <label>1</label>
        <note>catalytic</note>
    </ligand>
</feature>
<keyword evidence="1" id="KW-0472">Membrane</keyword>
<dbReference type="Gene3D" id="3.30.540.10">
    <property type="entry name" value="Fructose-1,6-Bisphosphatase, subunit A, domain 1"/>
    <property type="match status" value="1"/>
</dbReference>
<feature type="binding site" evidence="2">
    <location>
        <position position="109"/>
    </location>
    <ligand>
        <name>Mg(2+)</name>
        <dbReference type="ChEBI" id="CHEBI:18420"/>
        <label>1</label>
        <note>catalytic</note>
    </ligand>
</feature>
<dbReference type="EC" id="3.1.3.7" evidence="1"/>
<dbReference type="EMBL" id="JQEC01000054">
    <property type="protein sequence ID" value="KGJ89768.1"/>
    <property type="molecule type" value="Genomic_DNA"/>
</dbReference>
<dbReference type="GO" id="GO:0000103">
    <property type="term" value="P:sulfate assimilation"/>
    <property type="evidence" value="ECO:0007669"/>
    <property type="project" value="TreeGrafter"/>
</dbReference>
<dbReference type="CDD" id="cd01638">
    <property type="entry name" value="CysQ"/>
    <property type="match status" value="1"/>
</dbReference>
<dbReference type="InterPro" id="IPR000760">
    <property type="entry name" value="Inositol_monophosphatase-like"/>
</dbReference>
<keyword evidence="1" id="KW-1003">Cell membrane</keyword>
<dbReference type="Gene3D" id="3.40.190.80">
    <property type="match status" value="1"/>
</dbReference>
<protein>
    <recommendedName>
        <fullName evidence="1">3'(2'),5'-bisphosphate nucleotidase CysQ</fullName>
        <ecNumber evidence="1">3.1.3.7</ecNumber>
    </recommendedName>
    <alternativeName>
        <fullName evidence="1">3'(2'),5-bisphosphonucleoside 3'(2')-phosphohydrolase</fullName>
    </alternativeName>
    <alternativeName>
        <fullName evidence="1">3'-phosphoadenosine 5'-phosphate phosphatase</fullName>
        <shortName evidence="1">PAP phosphatase</shortName>
    </alternativeName>
</protein>
<feature type="binding site" evidence="1">
    <location>
        <position position="89"/>
    </location>
    <ligand>
        <name>Mg(2+)</name>
        <dbReference type="ChEBI" id="CHEBI:18420"/>
        <label>1</label>
    </ligand>
</feature>
<feature type="binding site" evidence="1">
    <location>
        <position position="111"/>
    </location>
    <ligand>
        <name>Mg(2+)</name>
        <dbReference type="ChEBI" id="CHEBI:18420"/>
        <label>1</label>
    </ligand>
</feature>
<comment type="catalytic activity">
    <reaction evidence="1">
        <text>adenosine 3',5'-bisphosphate + H2O = AMP + phosphate</text>
        <dbReference type="Rhea" id="RHEA:10040"/>
        <dbReference type="ChEBI" id="CHEBI:15377"/>
        <dbReference type="ChEBI" id="CHEBI:43474"/>
        <dbReference type="ChEBI" id="CHEBI:58343"/>
        <dbReference type="ChEBI" id="CHEBI:456215"/>
        <dbReference type="EC" id="3.1.3.7"/>
    </reaction>
</comment>
<dbReference type="GO" id="GO:0008441">
    <property type="term" value="F:3'(2'),5'-bisphosphate nucleotidase activity"/>
    <property type="evidence" value="ECO:0007669"/>
    <property type="project" value="UniProtKB-UniRule"/>
</dbReference>
<feature type="binding site" evidence="1">
    <location>
        <position position="236"/>
    </location>
    <ligand>
        <name>substrate</name>
    </ligand>
</feature>
<keyword evidence="1" id="KW-0997">Cell inner membrane</keyword>
<reference evidence="3 4" key="1">
    <citation type="submission" date="2014-08" db="EMBL/GenBank/DDBJ databases">
        <title>Genomic and Phenotypic Diversity of Colwellia psychrerythraea strains from Disparate Marine Basins.</title>
        <authorList>
            <person name="Techtmann S.M."/>
            <person name="Stelling S.C."/>
            <person name="Utturkar S.M."/>
            <person name="Alshibli N."/>
            <person name="Harris A."/>
            <person name="Brown S.D."/>
            <person name="Hazen T.C."/>
        </authorList>
    </citation>
    <scope>NUCLEOTIDE SEQUENCE [LARGE SCALE GENOMIC DNA]</scope>
    <source>
        <strain evidence="3 4">GAB14E</strain>
    </source>
</reference>
<feature type="binding site" evidence="1">
    <location>
        <position position="112"/>
    </location>
    <ligand>
        <name>Mg(2+)</name>
        <dbReference type="ChEBI" id="CHEBI:18420"/>
        <label>2</label>
    </ligand>
</feature>
<dbReference type="SUPFAM" id="SSF56655">
    <property type="entry name" value="Carbohydrate phosphatase"/>
    <property type="match status" value="1"/>
</dbReference>
<feature type="binding site" evidence="2">
    <location>
        <position position="111"/>
    </location>
    <ligand>
        <name>Mg(2+)</name>
        <dbReference type="ChEBI" id="CHEBI:18420"/>
        <label>1</label>
        <note>catalytic</note>
    </ligand>
</feature>
<feature type="binding site" evidence="2">
    <location>
        <position position="236"/>
    </location>
    <ligand>
        <name>Mg(2+)</name>
        <dbReference type="ChEBI" id="CHEBI:18420"/>
        <label>1</label>
        <note>catalytic</note>
    </ligand>
</feature>
<dbReference type="HAMAP" id="MF_02095">
    <property type="entry name" value="CysQ"/>
    <property type="match status" value="1"/>
</dbReference>
<comment type="caution">
    <text evidence="3">The sequence shown here is derived from an EMBL/GenBank/DDBJ whole genome shotgun (WGS) entry which is preliminary data.</text>
</comment>
<feature type="binding site" evidence="1">
    <location>
        <begin position="111"/>
        <end position="114"/>
    </location>
    <ligand>
        <name>substrate</name>
    </ligand>
</feature>
<dbReference type="Proteomes" id="UP000029868">
    <property type="component" value="Unassembled WGS sequence"/>
</dbReference>
<dbReference type="InterPro" id="IPR006240">
    <property type="entry name" value="CysQ"/>
</dbReference>
<name>A0A099KJJ4_COLPS</name>